<dbReference type="EMBL" id="JACJLV010000018">
    <property type="protein sequence ID" value="MBM6826811.1"/>
    <property type="molecule type" value="Genomic_DNA"/>
</dbReference>
<name>A0A939BC36_9CLOT</name>
<dbReference type="Pfam" id="PF18954">
    <property type="entry name" value="DUF5697"/>
    <property type="match status" value="1"/>
</dbReference>
<organism evidence="1 2">
    <name type="scientific">Mordavella massiliensis</name>
    <dbReference type="NCBI Taxonomy" id="1871024"/>
    <lineage>
        <taxon>Bacteria</taxon>
        <taxon>Bacillati</taxon>
        <taxon>Bacillota</taxon>
        <taxon>Clostridia</taxon>
        <taxon>Eubacteriales</taxon>
        <taxon>Clostridiaceae</taxon>
        <taxon>Mordavella</taxon>
    </lineage>
</organism>
<gene>
    <name evidence="1" type="ORF">H6A13_06820</name>
</gene>
<sequence length="178" mass="20324">MKTREEIYSQEGASLLHIITTYHALTYEQVIRSFRKKPDTISHLIQNLLKQGRIYYDPDKNLLLDRPEAADEANAGIIAAYWVMLDFEKAVVYHTSGEFPVTINFFSNAEEYEIIYVPEGKEFLLNRILAKQKTDANRLVIVSTPDQARELHIPHVLAFCTVASDGTVSYYQKGGDHS</sequence>
<protein>
    <submittedName>
        <fullName evidence="1">Uncharacterized protein</fullName>
    </submittedName>
</protein>
<keyword evidence="2" id="KW-1185">Reference proteome</keyword>
<proteinExistence type="predicted"/>
<reference evidence="1" key="2">
    <citation type="journal article" date="2021" name="Sci. Rep.">
        <title>The distribution of antibiotic resistance genes in chicken gut microbiota commensals.</title>
        <authorList>
            <person name="Juricova H."/>
            <person name="Matiasovicova J."/>
            <person name="Kubasova T."/>
            <person name="Cejkova D."/>
            <person name="Rychlik I."/>
        </authorList>
    </citation>
    <scope>NUCLEOTIDE SEQUENCE</scope>
    <source>
        <strain evidence="1">An420c</strain>
    </source>
</reference>
<evidence type="ECO:0000313" key="1">
    <source>
        <dbReference type="EMBL" id="MBM6826811.1"/>
    </source>
</evidence>
<reference evidence="1" key="1">
    <citation type="submission" date="2020-08" db="EMBL/GenBank/DDBJ databases">
        <authorList>
            <person name="Cejkova D."/>
            <person name="Kubasova T."/>
            <person name="Jahodarova E."/>
            <person name="Rychlik I."/>
        </authorList>
    </citation>
    <scope>NUCLEOTIDE SEQUENCE</scope>
    <source>
        <strain evidence="1">An420c</strain>
    </source>
</reference>
<evidence type="ECO:0000313" key="2">
    <source>
        <dbReference type="Proteomes" id="UP000713880"/>
    </source>
</evidence>
<dbReference type="AlphaFoldDB" id="A0A939BC36"/>
<accession>A0A939BC36</accession>
<comment type="caution">
    <text evidence="1">The sequence shown here is derived from an EMBL/GenBank/DDBJ whole genome shotgun (WGS) entry which is preliminary data.</text>
</comment>
<dbReference type="Proteomes" id="UP000713880">
    <property type="component" value="Unassembled WGS sequence"/>
</dbReference>
<dbReference type="InterPro" id="IPR043752">
    <property type="entry name" value="DUF5697"/>
</dbReference>
<dbReference type="RefSeq" id="WP_204908860.1">
    <property type="nucleotide sequence ID" value="NZ_JACJLV010000018.1"/>
</dbReference>